<sequence length="108" mass="12065">MTEVDLGHTAEDTGGLVQNDDKVEIVVTGTPESVEKSPEHGISDTVDVSKVDMSKEDMIREINKLKASISSLASNIRDTRHVVERYNNDNQYLQDYVGTLMKNNDLKK</sequence>
<evidence type="ECO:0000313" key="2">
    <source>
        <dbReference type="Proteomes" id="UP001152531"/>
    </source>
</evidence>
<name>A0ACA9YEK0_9ASCO</name>
<dbReference type="Proteomes" id="UP001152531">
    <property type="component" value="Unassembled WGS sequence"/>
</dbReference>
<dbReference type="EMBL" id="CALSDN010000011">
    <property type="protein sequence ID" value="CAH6722862.1"/>
    <property type="molecule type" value="Genomic_DNA"/>
</dbReference>
<gene>
    <name evidence="1" type="ORF">CLIB1444_11S02850</name>
</gene>
<evidence type="ECO:0000313" key="1">
    <source>
        <dbReference type="EMBL" id="CAH6722862.1"/>
    </source>
</evidence>
<keyword evidence="2" id="KW-1185">Reference proteome</keyword>
<comment type="caution">
    <text evidence="1">The sequence shown here is derived from an EMBL/GenBank/DDBJ whole genome shotgun (WGS) entry which is preliminary data.</text>
</comment>
<protein>
    <submittedName>
        <fullName evidence="1">SCOCO-like protein 1</fullName>
    </submittedName>
</protein>
<reference evidence="1" key="1">
    <citation type="submission" date="2022-06" db="EMBL/GenBank/DDBJ databases">
        <authorList>
            <person name="Legras J.-L."/>
            <person name="Devillers H."/>
            <person name="Grondin C."/>
        </authorList>
    </citation>
    <scope>NUCLEOTIDE SEQUENCE</scope>
    <source>
        <strain evidence="1">CLIB 1444</strain>
    </source>
</reference>
<accession>A0ACA9YEK0</accession>
<proteinExistence type="predicted"/>
<organism evidence="1 2">
    <name type="scientific">[Candida] jaroonii</name>
    <dbReference type="NCBI Taxonomy" id="467808"/>
    <lineage>
        <taxon>Eukaryota</taxon>
        <taxon>Fungi</taxon>
        <taxon>Dikarya</taxon>
        <taxon>Ascomycota</taxon>
        <taxon>Saccharomycotina</taxon>
        <taxon>Pichiomycetes</taxon>
        <taxon>Debaryomycetaceae</taxon>
        <taxon>Yamadazyma</taxon>
    </lineage>
</organism>